<feature type="domain" description="Sulfotransferase" evidence="3">
    <location>
        <begin position="5"/>
        <end position="273"/>
    </location>
</feature>
<dbReference type="PANTHER" id="PTHR11783">
    <property type="entry name" value="SULFOTRANSFERASE SULT"/>
    <property type="match status" value="1"/>
</dbReference>
<protein>
    <submittedName>
        <fullName evidence="4">Sulfotransferase domain-containing protein</fullName>
    </submittedName>
</protein>
<gene>
    <name evidence="4" type="ORF">BCL74_3094</name>
</gene>
<evidence type="ECO:0000313" key="4">
    <source>
        <dbReference type="EMBL" id="RKQ68612.1"/>
    </source>
</evidence>
<reference evidence="4 5" key="1">
    <citation type="submission" date="2018-10" db="EMBL/GenBank/DDBJ databases">
        <title>Comparative analysis of microorganisms from saline springs in Andes Mountain Range, Colombia.</title>
        <authorList>
            <person name="Rubin E."/>
        </authorList>
    </citation>
    <scope>NUCLEOTIDE SEQUENCE [LARGE SCALE GENOMIC DNA]</scope>
    <source>
        <strain evidence="4 5">USBA 36</strain>
    </source>
</reference>
<dbReference type="InterPro" id="IPR027417">
    <property type="entry name" value="P-loop_NTPase"/>
</dbReference>
<name>A0A420WCH9_9PROT</name>
<dbReference type="Proteomes" id="UP000277424">
    <property type="component" value="Unassembled WGS sequence"/>
</dbReference>
<evidence type="ECO:0000313" key="5">
    <source>
        <dbReference type="Proteomes" id="UP000277424"/>
    </source>
</evidence>
<dbReference type="InterPro" id="IPR000863">
    <property type="entry name" value="Sulfotransferase_dom"/>
</dbReference>
<evidence type="ECO:0000259" key="3">
    <source>
        <dbReference type="Pfam" id="PF00685"/>
    </source>
</evidence>
<dbReference type="Pfam" id="PF00685">
    <property type="entry name" value="Sulfotransfer_1"/>
    <property type="match status" value="1"/>
</dbReference>
<dbReference type="Gene3D" id="3.40.50.300">
    <property type="entry name" value="P-loop containing nucleotide triphosphate hydrolases"/>
    <property type="match status" value="1"/>
</dbReference>
<evidence type="ECO:0000256" key="1">
    <source>
        <dbReference type="ARBA" id="ARBA00005771"/>
    </source>
</evidence>
<comment type="similarity">
    <text evidence="1">Belongs to the sulfotransferase 1 family.</text>
</comment>
<comment type="caution">
    <text evidence="4">The sequence shown here is derived from an EMBL/GenBank/DDBJ whole genome shotgun (WGS) entry which is preliminary data.</text>
</comment>
<dbReference type="GO" id="GO:0008146">
    <property type="term" value="F:sulfotransferase activity"/>
    <property type="evidence" value="ECO:0007669"/>
    <property type="project" value="InterPro"/>
</dbReference>
<sequence length="282" mass="32128">MGRLIWLASYPKSGNTWMRAFLHNLFRNPPKPAGINELDQFCLSESKPHWYLPYTGGQPTESLSLAEIMAIRPRAQQDMTRAFPDSVFVKTHNFLGESHGHSLVNQAVTAGAIYIVRNPLDVTLSAADHFGLTIDQTVDFMATEGAATLNSASNVPEVLSSWSSHVKSWTQNPHPALLVLRYEDMLERPKEAFSRVVSFLRLPPSPQRLDKALRFSSFRELSKQEKKGGFRERSQNSQSFFRVGQRDQWRELLTEDQIARIVSLHREQMQRFGYIPEELQAG</sequence>
<dbReference type="AlphaFoldDB" id="A0A420WCH9"/>
<organism evidence="4 5">
    <name type="scientific">Oceanibaculum indicum</name>
    <dbReference type="NCBI Taxonomy" id="526216"/>
    <lineage>
        <taxon>Bacteria</taxon>
        <taxon>Pseudomonadati</taxon>
        <taxon>Pseudomonadota</taxon>
        <taxon>Alphaproteobacteria</taxon>
        <taxon>Rhodospirillales</taxon>
        <taxon>Oceanibaculaceae</taxon>
        <taxon>Oceanibaculum</taxon>
    </lineage>
</organism>
<dbReference type="RefSeq" id="WP_121221334.1">
    <property type="nucleotide sequence ID" value="NZ_RBIG01000003.1"/>
</dbReference>
<keyword evidence="2 4" id="KW-0808">Transferase</keyword>
<dbReference type="SUPFAM" id="SSF52540">
    <property type="entry name" value="P-loop containing nucleoside triphosphate hydrolases"/>
    <property type="match status" value="1"/>
</dbReference>
<accession>A0A420WCH9</accession>
<proteinExistence type="inferred from homology"/>
<dbReference type="EMBL" id="RBIG01000003">
    <property type="protein sequence ID" value="RKQ68612.1"/>
    <property type="molecule type" value="Genomic_DNA"/>
</dbReference>
<evidence type="ECO:0000256" key="2">
    <source>
        <dbReference type="ARBA" id="ARBA00022679"/>
    </source>
</evidence>
<dbReference type="OrthoDB" id="9804504at2"/>